<organism evidence="1 2">
    <name type="scientific">Marinomonas posidonica (strain CECT 7376 / NCIMB 14433 / IVIA-Po-181)</name>
    <dbReference type="NCBI Taxonomy" id="491952"/>
    <lineage>
        <taxon>Bacteria</taxon>
        <taxon>Pseudomonadati</taxon>
        <taxon>Pseudomonadota</taxon>
        <taxon>Gammaproteobacteria</taxon>
        <taxon>Oceanospirillales</taxon>
        <taxon>Oceanospirillaceae</taxon>
        <taxon>Marinomonas</taxon>
    </lineage>
</organism>
<gene>
    <name evidence="1" type="ordered locus">Mar181_1170</name>
</gene>
<dbReference type="RefSeq" id="WP_013795693.1">
    <property type="nucleotide sequence ID" value="NC_015559.1"/>
</dbReference>
<dbReference type="STRING" id="491952.Mar181_1170"/>
<dbReference type="Proteomes" id="UP000009230">
    <property type="component" value="Chromosome"/>
</dbReference>
<dbReference type="AlphaFoldDB" id="F6CVA7"/>
<keyword evidence="2" id="KW-1185">Reference proteome</keyword>
<reference evidence="1 2" key="1">
    <citation type="journal article" date="2012" name="Stand. Genomic Sci.">
        <title>Complete genome sequence of Marinomonas posidonica type strain (IVIA-Po-181(T)).</title>
        <authorList>
            <person name="Lucas-Elio P."/>
            <person name="Goodwin L."/>
            <person name="Woyke T."/>
            <person name="Pitluck S."/>
            <person name="Nolan M."/>
            <person name="Kyrpides N.C."/>
            <person name="Detter J.C."/>
            <person name="Copeland A."/>
            <person name="Lu M."/>
            <person name="Bruce D."/>
            <person name="Detter C."/>
            <person name="Tapia R."/>
            <person name="Han S."/>
            <person name="Land M.L."/>
            <person name="Ivanova N."/>
            <person name="Mikhailova N."/>
            <person name="Johnston A.W."/>
            <person name="Sanchez-Amat A."/>
        </authorList>
    </citation>
    <scope>NUCLEOTIDE SEQUENCE [LARGE SCALE GENOMIC DNA]</scope>
    <source>
        <strain evidence="2">CECT 7376 / NCIMB 14433 / IVIA-Po-181</strain>
    </source>
</reference>
<sequence>MFKFSTLFFVFFFLGCSSEPKEDLTNVFGIHIGKAVPDVYLKTRTEEYPTRIISLDVKENDELNVFNSFIIQIIESNKAVYSIIAEKKYVSANDCNAAFQDLYLLLNEKYEHLKQTRELNVDGKVISADDGYKSSNGKYHLRFGCSIDDEGANNLNLTLWDVELKIEVDNLWSKFTANK</sequence>
<dbReference type="OrthoDB" id="9876852at2"/>
<protein>
    <recommendedName>
        <fullName evidence="3">Lipoprotein</fullName>
    </recommendedName>
</protein>
<proteinExistence type="predicted"/>
<dbReference type="KEGG" id="mpc:Mar181_1170"/>
<evidence type="ECO:0000313" key="2">
    <source>
        <dbReference type="Proteomes" id="UP000009230"/>
    </source>
</evidence>
<accession>F6CVA7</accession>
<dbReference type="EMBL" id="CP002771">
    <property type="protein sequence ID" value="AEF54217.1"/>
    <property type="molecule type" value="Genomic_DNA"/>
</dbReference>
<name>F6CVA7_MARPP</name>
<dbReference type="PROSITE" id="PS51257">
    <property type="entry name" value="PROKAR_LIPOPROTEIN"/>
    <property type="match status" value="1"/>
</dbReference>
<evidence type="ECO:0000313" key="1">
    <source>
        <dbReference type="EMBL" id="AEF54217.1"/>
    </source>
</evidence>
<dbReference type="HOGENOM" id="CLU_1501781_0_0_6"/>
<evidence type="ECO:0008006" key="3">
    <source>
        <dbReference type="Google" id="ProtNLM"/>
    </source>
</evidence>